<evidence type="ECO:0000313" key="3">
    <source>
        <dbReference type="Proteomes" id="UP000823399"/>
    </source>
</evidence>
<evidence type="ECO:0000313" key="2">
    <source>
        <dbReference type="EMBL" id="KAG2092137.1"/>
    </source>
</evidence>
<comment type="caution">
    <text evidence="2">The sequence shown here is derived from an EMBL/GenBank/DDBJ whole genome shotgun (WGS) entry which is preliminary data.</text>
</comment>
<reference evidence="2" key="1">
    <citation type="journal article" date="2020" name="New Phytol.">
        <title>Comparative genomics reveals dynamic genome evolution in host specialist ectomycorrhizal fungi.</title>
        <authorList>
            <person name="Lofgren L.A."/>
            <person name="Nguyen N.H."/>
            <person name="Vilgalys R."/>
            <person name="Ruytinx J."/>
            <person name="Liao H.L."/>
            <person name="Branco S."/>
            <person name="Kuo A."/>
            <person name="LaButti K."/>
            <person name="Lipzen A."/>
            <person name="Andreopoulos W."/>
            <person name="Pangilinan J."/>
            <person name="Riley R."/>
            <person name="Hundley H."/>
            <person name="Na H."/>
            <person name="Barry K."/>
            <person name="Grigoriev I.V."/>
            <person name="Stajich J.E."/>
            <person name="Kennedy P.G."/>
        </authorList>
    </citation>
    <scope>NUCLEOTIDE SEQUENCE</scope>
    <source>
        <strain evidence="2">FC423</strain>
    </source>
</reference>
<protein>
    <submittedName>
        <fullName evidence="2">Uncharacterized protein</fullName>
    </submittedName>
</protein>
<dbReference type="AlphaFoldDB" id="A0A9P7EWB0"/>
<keyword evidence="3" id="KW-1185">Reference proteome</keyword>
<sequence length="398" mass="46653">MDRPSLPSHSSVITPPLHDCDNIHRLAKLITQAMLWTFSILYYDAKSKTMVDWDWPADDENNMILPDQFENYRKERNLKYPCCVCTDGTQQTYVEAIVYPWWNETTRTWVWITRCATDRCTYEATITKHSRISTQRLSSFTSGGISTEEFRTLFKSCVDGLRWWIDCQSNPTLQFELRLLLFLLEEHVYSGDLWRLVMARQIEVMQEERLYKIQPQNCTGTDRFAKELELLEDKKDRAQLELSLYSQAMDVFRPHLRCNTTDESASITSRLLILYKMLVLPEIACHPYRLVSTWVEECMEEYYMDDRATEGASLQILILQAGELSDSEADMCLIDAELSLMQSRYRCAQTEVELLSDAIQYLIESNTKKQQLFESYVNQQKLELIVVRHLTMMSSMLT</sequence>
<dbReference type="OrthoDB" id="2677977at2759"/>
<evidence type="ECO:0000256" key="1">
    <source>
        <dbReference type="SAM" id="Coils"/>
    </source>
</evidence>
<feature type="coiled-coil region" evidence="1">
    <location>
        <begin position="221"/>
        <end position="248"/>
    </location>
</feature>
<accession>A0A9P7EWB0</accession>
<dbReference type="GeneID" id="64696579"/>
<organism evidence="2 3">
    <name type="scientific">Suillus discolor</name>
    <dbReference type="NCBI Taxonomy" id="1912936"/>
    <lineage>
        <taxon>Eukaryota</taxon>
        <taxon>Fungi</taxon>
        <taxon>Dikarya</taxon>
        <taxon>Basidiomycota</taxon>
        <taxon>Agaricomycotina</taxon>
        <taxon>Agaricomycetes</taxon>
        <taxon>Agaricomycetidae</taxon>
        <taxon>Boletales</taxon>
        <taxon>Suillineae</taxon>
        <taxon>Suillaceae</taxon>
        <taxon>Suillus</taxon>
    </lineage>
</organism>
<gene>
    <name evidence="2" type="ORF">F5147DRAFT_657755</name>
</gene>
<name>A0A9P7EWB0_9AGAM</name>
<dbReference type="RefSeq" id="XP_041286770.1">
    <property type="nucleotide sequence ID" value="XM_041434320.1"/>
</dbReference>
<proteinExistence type="predicted"/>
<dbReference type="EMBL" id="JABBWM010000092">
    <property type="protein sequence ID" value="KAG2092137.1"/>
    <property type="molecule type" value="Genomic_DNA"/>
</dbReference>
<dbReference type="Proteomes" id="UP000823399">
    <property type="component" value="Unassembled WGS sequence"/>
</dbReference>
<keyword evidence="1" id="KW-0175">Coiled coil</keyword>